<evidence type="ECO:0000256" key="1">
    <source>
        <dbReference type="SAM" id="MobiDB-lite"/>
    </source>
</evidence>
<feature type="compositionally biased region" description="Basic residues" evidence="1">
    <location>
        <begin position="70"/>
        <end position="80"/>
    </location>
</feature>
<reference evidence="2 3" key="1">
    <citation type="journal article" date="2014" name="PLoS Genet.">
        <title>Phylogenetically driven sequencing of extremely halophilic archaea reveals strategies for static and dynamic osmo-response.</title>
        <authorList>
            <person name="Becker E.A."/>
            <person name="Seitzer P.M."/>
            <person name="Tritt A."/>
            <person name="Larsen D."/>
            <person name="Krusor M."/>
            <person name="Yao A.I."/>
            <person name="Wu D."/>
            <person name="Madern D."/>
            <person name="Eisen J.A."/>
            <person name="Darling A.E."/>
            <person name="Facciotti M.T."/>
        </authorList>
    </citation>
    <scope>NUCLEOTIDE SEQUENCE [LARGE SCALE GENOMIC DNA]</scope>
    <source>
        <strain evidence="2 3">DSM 13077</strain>
    </source>
</reference>
<feature type="region of interest" description="Disordered" evidence="1">
    <location>
        <begin position="1"/>
        <end position="134"/>
    </location>
</feature>
<sequence length="134" mass="14887">MISRCIRKPTVTPLGADRRVPVPDRRDARESKRTRADASRRVAVARGGPRTERLIESRSESYSDPDTERKLKRPPNRRRITTPTASRSSTASVPIAIQPTVIGATSHDFGAARGRSRVNKTPRSASLRDDPYVV</sequence>
<protein>
    <submittedName>
        <fullName evidence="2">Uncharacterized protein</fullName>
    </submittedName>
</protein>
<feature type="compositionally biased region" description="Basic and acidic residues" evidence="1">
    <location>
        <begin position="49"/>
        <end position="69"/>
    </location>
</feature>
<organism evidence="2 3">
    <name type="scientific">Natrialba aegyptia DSM 13077</name>
    <dbReference type="NCBI Taxonomy" id="1227491"/>
    <lineage>
        <taxon>Archaea</taxon>
        <taxon>Methanobacteriati</taxon>
        <taxon>Methanobacteriota</taxon>
        <taxon>Stenosarchaea group</taxon>
        <taxon>Halobacteria</taxon>
        <taxon>Halobacteriales</taxon>
        <taxon>Natrialbaceae</taxon>
        <taxon>Natrialba</taxon>
    </lineage>
</organism>
<evidence type="ECO:0000313" key="2">
    <source>
        <dbReference type="EMBL" id="ELZ06632.1"/>
    </source>
</evidence>
<gene>
    <name evidence="2" type="ORF">C480_08678</name>
</gene>
<feature type="compositionally biased region" description="Basic and acidic residues" evidence="1">
    <location>
        <begin position="16"/>
        <end position="40"/>
    </location>
</feature>
<evidence type="ECO:0000313" key="3">
    <source>
        <dbReference type="Proteomes" id="UP000011591"/>
    </source>
</evidence>
<keyword evidence="3" id="KW-1185">Reference proteome</keyword>
<name>M0B800_9EURY</name>
<accession>M0B800</accession>
<dbReference type="AlphaFoldDB" id="M0B800"/>
<dbReference type="Proteomes" id="UP000011591">
    <property type="component" value="Unassembled WGS sequence"/>
</dbReference>
<comment type="caution">
    <text evidence="2">The sequence shown here is derived from an EMBL/GenBank/DDBJ whole genome shotgun (WGS) entry which is preliminary data.</text>
</comment>
<dbReference type="EMBL" id="AOIP01000017">
    <property type="protein sequence ID" value="ELZ06632.1"/>
    <property type="molecule type" value="Genomic_DNA"/>
</dbReference>
<feature type="compositionally biased region" description="Low complexity" evidence="1">
    <location>
        <begin position="81"/>
        <end position="92"/>
    </location>
</feature>
<proteinExistence type="predicted"/>